<dbReference type="SMART" id="SM00028">
    <property type="entry name" value="TPR"/>
    <property type="match status" value="5"/>
</dbReference>
<organism evidence="9 10">
    <name type="scientific">Roseococcus suduntuyensis</name>
    <dbReference type="NCBI Taxonomy" id="455361"/>
    <lineage>
        <taxon>Bacteria</taxon>
        <taxon>Pseudomonadati</taxon>
        <taxon>Pseudomonadota</taxon>
        <taxon>Alphaproteobacteria</taxon>
        <taxon>Acetobacterales</taxon>
        <taxon>Roseomonadaceae</taxon>
        <taxon>Roseococcus</taxon>
    </lineage>
</organism>
<evidence type="ECO:0000256" key="1">
    <source>
        <dbReference type="ARBA" id="ARBA00004922"/>
    </source>
</evidence>
<dbReference type="Gene3D" id="3.40.50.11380">
    <property type="match status" value="1"/>
</dbReference>
<proteinExistence type="inferred from homology"/>
<dbReference type="GO" id="GO:0097363">
    <property type="term" value="F:protein O-acetylglucosaminyltransferase activity"/>
    <property type="evidence" value="ECO:0007669"/>
    <property type="project" value="UniProtKB-EC"/>
</dbReference>
<evidence type="ECO:0000256" key="5">
    <source>
        <dbReference type="ARBA" id="ARBA00022679"/>
    </source>
</evidence>
<name>A0A840A9I9_9PROT</name>
<keyword evidence="6" id="KW-0677">Repeat</keyword>
<dbReference type="Pfam" id="PF13432">
    <property type="entry name" value="TPR_16"/>
    <property type="match status" value="2"/>
</dbReference>
<keyword evidence="4" id="KW-0328">Glycosyltransferase</keyword>
<dbReference type="Proteomes" id="UP000553193">
    <property type="component" value="Unassembled WGS sequence"/>
</dbReference>
<keyword evidence="5 9" id="KW-0808">Transferase</keyword>
<comment type="pathway">
    <text evidence="1">Protein modification; protein glycosylation.</text>
</comment>
<keyword evidence="7" id="KW-0802">TPR repeat</keyword>
<dbReference type="InterPro" id="IPR051939">
    <property type="entry name" value="Glycosyltr_41/O-GlcNAc_trsf"/>
</dbReference>
<dbReference type="RefSeq" id="WP_184383257.1">
    <property type="nucleotide sequence ID" value="NZ_JACIDJ010000002.1"/>
</dbReference>
<dbReference type="InterPro" id="IPR019734">
    <property type="entry name" value="TPR_rpt"/>
</dbReference>
<comment type="caution">
    <text evidence="9">The sequence shown here is derived from an EMBL/GenBank/DDBJ whole genome shotgun (WGS) entry which is preliminary data.</text>
</comment>
<comment type="similarity">
    <text evidence="2">Belongs to the glycosyltransferase 41 family. O-GlcNAc transferase subfamily.</text>
</comment>
<reference evidence="9 10" key="1">
    <citation type="submission" date="2020-08" db="EMBL/GenBank/DDBJ databases">
        <title>Genomic Encyclopedia of Type Strains, Phase IV (KMG-IV): sequencing the most valuable type-strain genomes for metagenomic binning, comparative biology and taxonomic classification.</title>
        <authorList>
            <person name="Goeker M."/>
        </authorList>
    </citation>
    <scope>NUCLEOTIDE SEQUENCE [LARGE SCALE GENOMIC DNA]</scope>
    <source>
        <strain evidence="9 10">DSM 19979</strain>
    </source>
</reference>
<dbReference type="AlphaFoldDB" id="A0A840A9I9"/>
<evidence type="ECO:0000256" key="7">
    <source>
        <dbReference type="ARBA" id="ARBA00022803"/>
    </source>
</evidence>
<evidence type="ECO:0000256" key="3">
    <source>
        <dbReference type="ARBA" id="ARBA00011970"/>
    </source>
</evidence>
<evidence type="ECO:0000259" key="8">
    <source>
        <dbReference type="Pfam" id="PF13844"/>
    </source>
</evidence>
<dbReference type="EMBL" id="JACIDJ010000002">
    <property type="protein sequence ID" value="MBB3898169.1"/>
    <property type="molecule type" value="Genomic_DNA"/>
</dbReference>
<dbReference type="InterPro" id="IPR011990">
    <property type="entry name" value="TPR-like_helical_dom_sf"/>
</dbReference>
<evidence type="ECO:0000256" key="4">
    <source>
        <dbReference type="ARBA" id="ARBA00022676"/>
    </source>
</evidence>
<dbReference type="InterPro" id="IPR029489">
    <property type="entry name" value="OGT/SEC/SPY_C"/>
</dbReference>
<accession>A0A840A9I9</accession>
<gene>
    <name evidence="9" type="ORF">GGQ83_001606</name>
</gene>
<protein>
    <recommendedName>
        <fullName evidence="3">protein O-GlcNAc transferase</fullName>
        <ecNumber evidence="3">2.4.1.255</ecNumber>
    </recommendedName>
</protein>
<dbReference type="Gene3D" id="3.40.50.2000">
    <property type="entry name" value="Glycogen Phosphorylase B"/>
    <property type="match status" value="1"/>
</dbReference>
<dbReference type="PANTHER" id="PTHR44835">
    <property type="entry name" value="UDP-N-ACETYLGLUCOSAMINE--PEPTIDE N-ACETYLGLUCOSAMINYLTRANSFERASE SPINDLY-RELATED"/>
    <property type="match status" value="1"/>
</dbReference>
<dbReference type="Pfam" id="PF14559">
    <property type="entry name" value="TPR_19"/>
    <property type="match status" value="1"/>
</dbReference>
<dbReference type="EC" id="2.4.1.255" evidence="3"/>
<dbReference type="SUPFAM" id="SSF48452">
    <property type="entry name" value="TPR-like"/>
    <property type="match status" value="2"/>
</dbReference>
<evidence type="ECO:0000256" key="6">
    <source>
        <dbReference type="ARBA" id="ARBA00022737"/>
    </source>
</evidence>
<dbReference type="SUPFAM" id="SSF53756">
    <property type="entry name" value="UDP-Glycosyltransferase/glycogen phosphorylase"/>
    <property type="match status" value="1"/>
</dbReference>
<feature type="domain" description="O-GlcNAc transferase C-terminal" evidence="8">
    <location>
        <begin position="562"/>
        <end position="740"/>
    </location>
</feature>
<dbReference type="Gene3D" id="1.25.40.10">
    <property type="entry name" value="Tetratricopeptide repeat domain"/>
    <property type="match status" value="2"/>
</dbReference>
<evidence type="ECO:0000256" key="2">
    <source>
        <dbReference type="ARBA" id="ARBA00005386"/>
    </source>
</evidence>
<feature type="domain" description="O-GlcNAc transferase C-terminal" evidence="8">
    <location>
        <begin position="390"/>
        <end position="541"/>
    </location>
</feature>
<evidence type="ECO:0000313" key="9">
    <source>
        <dbReference type="EMBL" id="MBB3898169.1"/>
    </source>
</evidence>
<dbReference type="PANTHER" id="PTHR44835:SF1">
    <property type="entry name" value="PROTEIN O-GLCNAC TRANSFERASE"/>
    <property type="match status" value="1"/>
</dbReference>
<dbReference type="Pfam" id="PF13844">
    <property type="entry name" value="Glyco_transf_41"/>
    <property type="match status" value="2"/>
</dbReference>
<evidence type="ECO:0000313" key="10">
    <source>
        <dbReference type="Proteomes" id="UP000553193"/>
    </source>
</evidence>
<keyword evidence="10" id="KW-1185">Reference proteome</keyword>
<sequence>MDGLPGEASAFQAALVLLREGRTQDALPLLEAALEEAPWHGLAALNLAMARMDLGRLDAASGPLATALERLPHHPEAHFRRGRLAHLRGQAEAARQGYEAALVRDPGHVAALCGLAELARAEGRAEASVTLLREALLHAPQDEGIALELARAHVAANQPAEALALAAPLLAREGAPGLAGVVWSEAVLAREGPDGARAASEAALAEDPLSPARIAAHATLLDAFGQTREGLRHWHLAEALAPEDVAILSGLAHGLWRERAYKAALPVFERAVALAPGERSLRVGHGEILFRLHRLAEAAEALRATLADLGGDERTHATLALVLVSQGLQEEARIATEAAGGENALVHALCNVGPYHPDMATSKALGEAARALRQRLSQGINPYVPVARPPGERLRVGLLSSNLGRHPVGWLTLPAIEHLSREEFEVVAFSLTDREDPLARRFRARADRWISFEPGARDQLVLERLRAEALDILIDLSGHGQGGRVRVLRHRAAPVQIKWVGSQSASSGVPNMDWMLTDRWETPEGFEPHYTERLLRMPDGYCCYVPPDRAPDVSPLPALARGHVTFGCYNNLAKVTPAVLSAWARILAALPTARLVLRTHALGDDPTRAAFLERAAALGMPLDRLELHGAVPHEVLLAAYGEIDLSLDPFPYTGGLTVCESLWMGVPVLTKVSEGFAGRHALSHLSNVGLPDWAVPDEEAYVAEALRRVADLPALAELRAGLRARMAASPLCDGPRFGQNLGRALRQAWEQR</sequence>